<name>A0A0C5RLE0_9BACT</name>
<evidence type="ECO:0000313" key="3">
    <source>
        <dbReference type="EMBL" id="AJQ45242.1"/>
    </source>
</evidence>
<gene>
    <name evidence="3" type="ORF">JM47_01220</name>
</gene>
<feature type="chain" id="PRO_5002182347" description="Lipoprotein" evidence="2">
    <location>
        <begin position="26"/>
        <end position="372"/>
    </location>
</feature>
<dbReference type="PROSITE" id="PS51257">
    <property type="entry name" value="PROKAR_LIPOPROTEIN"/>
    <property type="match status" value="1"/>
</dbReference>
<dbReference type="RefSeq" id="WP_208895170.1">
    <property type="nucleotide sequence ID" value="NZ_CP009770.1"/>
</dbReference>
<feature type="region of interest" description="Disordered" evidence="1">
    <location>
        <begin position="30"/>
        <end position="52"/>
    </location>
</feature>
<evidence type="ECO:0000256" key="1">
    <source>
        <dbReference type="SAM" id="MobiDB-lite"/>
    </source>
</evidence>
<feature type="compositionally biased region" description="Basic and acidic residues" evidence="1">
    <location>
        <begin position="30"/>
        <end position="39"/>
    </location>
</feature>
<dbReference type="PATRIC" id="fig|42094.4.peg.234"/>
<sequence>MKAKTIKILSLIAFCAVPIAAVAVACKKSQPESKPEKGSKNNTQQNHQKQVAPVKTTYSVTYGLNDDQSFVQSSKTFVDQVNEFANKKDDYIKFDVNVKGVKINKQFEREQFLNNELKKFQNFDFKKDLITKPEKDDINVAFETSTEAKEVEKVLQDEFNNFYVPIKWFNEDLKAAIQKVDRSLGLSITKEKATKANKLNEYNAVVKMIKDFLARYLVSFNEDLEFTKINQDLNKGWSLNITLRNTKTGSSTGNIKLDLKKPDEKWSEQEIDAKNQEASFAKRMVQKILDRLDNTFIENIAKTFYLILLLDDNNQVAAKLSKVIANQSYNFIKSKIPLLRVKFVEKFAKKIIAKQGKKVLDLLQNRIKRAQS</sequence>
<evidence type="ECO:0000256" key="2">
    <source>
        <dbReference type="SAM" id="SignalP"/>
    </source>
</evidence>
<dbReference type="AlphaFoldDB" id="A0A0C5RLE0"/>
<evidence type="ECO:0000313" key="4">
    <source>
        <dbReference type="Proteomes" id="UP000032261"/>
    </source>
</evidence>
<feature type="compositionally biased region" description="Polar residues" evidence="1">
    <location>
        <begin position="40"/>
        <end position="49"/>
    </location>
</feature>
<dbReference type="HOGENOM" id="CLU_650230_0_0_14"/>
<keyword evidence="2" id="KW-0732">Signal</keyword>
<dbReference type="KEGG" id="ude:JM47_01220"/>
<protein>
    <recommendedName>
        <fullName evidence="5">Lipoprotein</fullName>
    </recommendedName>
</protein>
<dbReference type="EMBL" id="CP009770">
    <property type="protein sequence ID" value="AJQ45242.1"/>
    <property type="molecule type" value="Genomic_DNA"/>
</dbReference>
<evidence type="ECO:0008006" key="5">
    <source>
        <dbReference type="Google" id="ProtNLM"/>
    </source>
</evidence>
<reference evidence="3 4" key="1">
    <citation type="journal article" date="2015" name="Genome Announc.">
        <title>Genome Sequence of Ureaplasma diversum Strain ATCC 49782.</title>
        <authorList>
            <person name="Marques L.M."/>
            <person name="Guimaraes A.M."/>
            <person name="Martins H.B."/>
            <person name="Rezende I.S."/>
            <person name="Barbosa M.S."/>
            <person name="Campos G.B."/>
            <person name="do Nascimento N.C."/>
            <person name="Dos Santos A.P."/>
            <person name="Amorim A.T."/>
            <person name="Santos V.M."/>
            <person name="Messick J.B."/>
            <person name="Timenetsky J."/>
        </authorList>
    </citation>
    <scope>NUCLEOTIDE SEQUENCE [LARGE SCALE GENOMIC DNA]</scope>
    <source>
        <strain evidence="3 4">ATCC 49782</strain>
    </source>
</reference>
<accession>A0A0C5RLE0</accession>
<proteinExistence type="predicted"/>
<organism evidence="3 4">
    <name type="scientific">Ureaplasma diversum</name>
    <dbReference type="NCBI Taxonomy" id="42094"/>
    <lineage>
        <taxon>Bacteria</taxon>
        <taxon>Bacillati</taxon>
        <taxon>Mycoplasmatota</taxon>
        <taxon>Mycoplasmoidales</taxon>
        <taxon>Mycoplasmoidaceae</taxon>
        <taxon>Ureaplasma</taxon>
    </lineage>
</organism>
<dbReference type="Proteomes" id="UP000032261">
    <property type="component" value="Chromosome"/>
</dbReference>
<feature type="signal peptide" evidence="2">
    <location>
        <begin position="1"/>
        <end position="25"/>
    </location>
</feature>